<proteinExistence type="predicted"/>
<feature type="domain" description="Disintegrin" evidence="8">
    <location>
        <begin position="620"/>
        <end position="708"/>
    </location>
</feature>
<dbReference type="InterPro" id="IPR001762">
    <property type="entry name" value="Disintegrin_dom"/>
</dbReference>
<feature type="binding site" evidence="4">
    <location>
        <position position="543"/>
    </location>
    <ligand>
        <name>Zn(2+)</name>
        <dbReference type="ChEBI" id="CHEBI:29105"/>
        <note>catalytic</note>
    </ligand>
</feature>
<evidence type="ECO:0000259" key="9">
    <source>
        <dbReference type="PROSITE" id="PS50215"/>
    </source>
</evidence>
<comment type="caution">
    <text evidence="4">Lacks conserved residue(s) required for the propagation of feature annotation.</text>
</comment>
<keyword evidence="4" id="KW-0479">Metal-binding</keyword>
<sequence>MKFILKSILILYLHLKILIATSIRSNHSEISNVRFISTCSIKILPRFNSTSFDLTSFDSISIQDLNNLDSILISFGVSDPSISSPNQIHFNSNPSSLDWFTLSLRPNHNLFHPSAKIITSSSSNSSLSIQTSNLISSNSIFAYSGWTIDHHHSQTWWNEEIHSIHQRSPDWKSSHLDSRVLGWARILINQFNQMKSNNHLNHFIFQGSFESNGQLFHIKPLDSFLKLKSDHDPILIPQSDHLSGGLIIYQDSNSNSNSNLHHPSVTCSHDQLSFNSFQENSIYRTPLQPISLNHFNLFSPTSFSIKFNLLFKNLLGLPNHPIDSPSNLIFNLSIPSNSSPSLKPFLHKRQLITDDISWVGNSSALSNFANTIGSTLGCPIGSRVLFIGVAADCTYVSKHGSQDQARIAILNAVNSASAIFQRTFNISIGIIELNVQSPDCPSSPSSDIPWNVGCPQSASQGLDLNTRLSVFSQWRGQKGGSDGAGLWHLMTNCPTGNEVGVAWLGQLCQVTTKTSSRGQITSGTSVTASTLNEWQVMAHEIGHSFGAIHDCAQGCGLSDSCCPLDTERCNSNGDFIMSPVATKNTSTFSPCSIGNICTTLRSSINTTCLVTPGQRSVISLQQCGNGIVEPGEDCDPGQGTLSNCCNPQTCKFRSGAVCDPANGPCCRSNCQFAGSETVCRPAVNQECDKEERCLGNNVHCPSDQFEDNGKSCGASGAGLTCTSGMCTSRDEQCKAQGTALKLTQSCPPSATMDCQVSCVDPTGRADCLLLTTNFIDGTECGYGGRCHQGACQAGNFKETAMSWFKSNLAISIPIVIAAALFGLIILLTLFRLIKRCMQKPSTPNNQIYPHPSNNHSGLTPLPDSHPHASRTQQEWVDPTAWNGPARYDQIR</sequence>
<dbReference type="Gene3D" id="3.40.390.10">
    <property type="entry name" value="Collagenase (Catalytic Domain)"/>
    <property type="match status" value="1"/>
</dbReference>
<evidence type="ECO:0000256" key="4">
    <source>
        <dbReference type="PROSITE-ProRule" id="PRU00276"/>
    </source>
</evidence>
<evidence type="ECO:0000256" key="5">
    <source>
        <dbReference type="SAM" id="MobiDB-lite"/>
    </source>
</evidence>
<dbReference type="PROSITE" id="PS50214">
    <property type="entry name" value="DISINTEGRIN_2"/>
    <property type="match status" value="1"/>
</dbReference>
<dbReference type="GO" id="GO:0006508">
    <property type="term" value="P:proteolysis"/>
    <property type="evidence" value="ECO:0007669"/>
    <property type="project" value="InterPro"/>
</dbReference>
<organism evidence="10 11">
    <name type="scientific">Austropuccinia psidii MF-1</name>
    <dbReference type="NCBI Taxonomy" id="1389203"/>
    <lineage>
        <taxon>Eukaryota</taxon>
        <taxon>Fungi</taxon>
        <taxon>Dikarya</taxon>
        <taxon>Basidiomycota</taxon>
        <taxon>Pucciniomycotina</taxon>
        <taxon>Pucciniomycetes</taxon>
        <taxon>Pucciniales</taxon>
        <taxon>Sphaerophragmiaceae</taxon>
        <taxon>Austropuccinia</taxon>
    </lineage>
</organism>
<evidence type="ECO:0000256" key="1">
    <source>
        <dbReference type="ARBA" id="ARBA00023157"/>
    </source>
</evidence>
<feature type="active site" evidence="4">
    <location>
        <position position="540"/>
    </location>
</feature>
<name>A0A9Q3CRX0_9BASI</name>
<comment type="caution">
    <text evidence="10">The sequence shown here is derived from an EMBL/GenBank/DDBJ whole genome shotgun (WGS) entry which is preliminary data.</text>
</comment>
<keyword evidence="4" id="KW-0862">Zinc</keyword>
<protein>
    <recommendedName>
        <fullName evidence="3">Disintegrin and metalloproteinase domain-containing protein B</fullName>
    </recommendedName>
</protein>
<feature type="transmembrane region" description="Helical" evidence="6">
    <location>
        <begin position="808"/>
        <end position="830"/>
    </location>
</feature>
<dbReference type="FunFam" id="4.10.70.10:FF:000003">
    <property type="entry name" value="Disintegrin and metalloproteinase domain-containing protein 17"/>
    <property type="match status" value="1"/>
</dbReference>
<keyword evidence="7" id="KW-0732">Signal</keyword>
<dbReference type="Pfam" id="PF00200">
    <property type="entry name" value="Disintegrin"/>
    <property type="match status" value="1"/>
</dbReference>
<feature type="binding site" evidence="4">
    <location>
        <position position="549"/>
    </location>
    <ligand>
        <name>Zn(2+)</name>
        <dbReference type="ChEBI" id="CHEBI:29105"/>
        <note>catalytic</note>
    </ligand>
</feature>
<dbReference type="PANTHER" id="PTHR11905">
    <property type="entry name" value="ADAM A DISINTEGRIN AND METALLOPROTEASE DOMAIN"/>
    <property type="match status" value="1"/>
</dbReference>
<reference evidence="10" key="1">
    <citation type="submission" date="2021-03" db="EMBL/GenBank/DDBJ databases">
        <title>Draft genome sequence of rust myrtle Austropuccinia psidii MF-1, a brazilian biotype.</title>
        <authorList>
            <person name="Quecine M.C."/>
            <person name="Pachon D.M.R."/>
            <person name="Bonatelli M.L."/>
            <person name="Correr F.H."/>
            <person name="Franceschini L.M."/>
            <person name="Leite T.F."/>
            <person name="Margarido G.R.A."/>
            <person name="Almeida C.A."/>
            <person name="Ferrarezi J.A."/>
            <person name="Labate C.A."/>
        </authorList>
    </citation>
    <scope>NUCLEOTIDE SEQUENCE</scope>
    <source>
        <strain evidence="10">MF-1</strain>
    </source>
</reference>
<dbReference type="GO" id="GO:0004222">
    <property type="term" value="F:metalloendopeptidase activity"/>
    <property type="evidence" value="ECO:0007669"/>
    <property type="project" value="InterPro"/>
</dbReference>
<evidence type="ECO:0000313" key="11">
    <source>
        <dbReference type="Proteomes" id="UP000765509"/>
    </source>
</evidence>
<evidence type="ECO:0000313" key="10">
    <source>
        <dbReference type="EMBL" id="MBW0488898.1"/>
    </source>
</evidence>
<evidence type="ECO:0000256" key="2">
    <source>
        <dbReference type="ARBA" id="ARBA00056552"/>
    </source>
</evidence>
<keyword evidence="1" id="KW-1015">Disulfide bond</keyword>
<evidence type="ECO:0000259" key="8">
    <source>
        <dbReference type="PROSITE" id="PS50214"/>
    </source>
</evidence>
<dbReference type="PROSITE" id="PS50215">
    <property type="entry name" value="ADAM_MEPRO"/>
    <property type="match status" value="1"/>
</dbReference>
<feature type="signal peptide" evidence="7">
    <location>
        <begin position="1"/>
        <end position="20"/>
    </location>
</feature>
<dbReference type="GO" id="GO:0046872">
    <property type="term" value="F:metal ion binding"/>
    <property type="evidence" value="ECO:0007669"/>
    <property type="project" value="UniProtKB-KW"/>
</dbReference>
<dbReference type="EMBL" id="AVOT02009832">
    <property type="protein sequence ID" value="MBW0488898.1"/>
    <property type="molecule type" value="Genomic_DNA"/>
</dbReference>
<evidence type="ECO:0000256" key="6">
    <source>
        <dbReference type="SAM" id="Phobius"/>
    </source>
</evidence>
<evidence type="ECO:0000256" key="7">
    <source>
        <dbReference type="SAM" id="SignalP"/>
    </source>
</evidence>
<feature type="region of interest" description="Disordered" evidence="5">
    <location>
        <begin position="843"/>
        <end position="891"/>
    </location>
</feature>
<keyword evidence="11" id="KW-1185">Reference proteome</keyword>
<keyword evidence="6" id="KW-0472">Membrane</keyword>
<feature type="domain" description="Peptidase M12B" evidence="9">
    <location>
        <begin position="383"/>
        <end position="612"/>
    </location>
</feature>
<dbReference type="AlphaFoldDB" id="A0A9Q3CRX0"/>
<feature type="binding site" evidence="4">
    <location>
        <position position="539"/>
    </location>
    <ligand>
        <name>Zn(2+)</name>
        <dbReference type="ChEBI" id="CHEBI:29105"/>
        <note>catalytic</note>
    </ligand>
</feature>
<gene>
    <name evidence="10" type="ORF">O181_028613</name>
</gene>
<dbReference type="InterPro" id="IPR001590">
    <property type="entry name" value="Peptidase_M12B"/>
</dbReference>
<feature type="compositionally biased region" description="Polar residues" evidence="5">
    <location>
        <begin position="843"/>
        <end position="857"/>
    </location>
</feature>
<dbReference type="InterPro" id="IPR036436">
    <property type="entry name" value="Disintegrin_dom_sf"/>
</dbReference>
<keyword evidence="6" id="KW-0812">Transmembrane</keyword>
<accession>A0A9Q3CRX0</accession>
<dbReference type="SUPFAM" id="SSF55486">
    <property type="entry name" value="Metalloproteases ('zincins'), catalytic domain"/>
    <property type="match status" value="1"/>
</dbReference>
<evidence type="ECO:0000256" key="3">
    <source>
        <dbReference type="ARBA" id="ARBA00074021"/>
    </source>
</evidence>
<dbReference type="Pfam" id="PF13688">
    <property type="entry name" value="Reprolysin_5"/>
    <property type="match status" value="1"/>
</dbReference>
<dbReference type="PANTHER" id="PTHR11905:SF159">
    <property type="entry name" value="ADAM METALLOPROTEASE"/>
    <property type="match status" value="1"/>
</dbReference>
<keyword evidence="6" id="KW-1133">Transmembrane helix</keyword>
<feature type="chain" id="PRO_5040338873" description="Disintegrin and metalloproteinase domain-containing protein B" evidence="7">
    <location>
        <begin position="21"/>
        <end position="891"/>
    </location>
</feature>
<dbReference type="Proteomes" id="UP000765509">
    <property type="component" value="Unassembled WGS sequence"/>
</dbReference>
<dbReference type="Gene3D" id="4.10.70.10">
    <property type="entry name" value="Disintegrin domain"/>
    <property type="match status" value="1"/>
</dbReference>
<comment type="function">
    <text evidence="2">Probable zinc protease.</text>
</comment>
<dbReference type="SUPFAM" id="SSF57552">
    <property type="entry name" value="Blood coagulation inhibitor (disintegrin)"/>
    <property type="match status" value="1"/>
</dbReference>
<dbReference type="InterPro" id="IPR024079">
    <property type="entry name" value="MetalloPept_cat_dom_sf"/>
</dbReference>
<dbReference type="OrthoDB" id="5951731at2759"/>
<dbReference type="SMART" id="SM00050">
    <property type="entry name" value="DISIN"/>
    <property type="match status" value="1"/>
</dbReference>